<keyword evidence="1" id="KW-0472">Membrane</keyword>
<accession>A0ABP0TFG6</accession>
<proteinExistence type="predicted"/>
<feature type="transmembrane region" description="Helical" evidence="1">
    <location>
        <begin position="12"/>
        <end position="34"/>
    </location>
</feature>
<organism evidence="2 3">
    <name type="scientific">Sphagnum troendelagicum</name>
    <dbReference type="NCBI Taxonomy" id="128251"/>
    <lineage>
        <taxon>Eukaryota</taxon>
        <taxon>Viridiplantae</taxon>
        <taxon>Streptophyta</taxon>
        <taxon>Embryophyta</taxon>
        <taxon>Bryophyta</taxon>
        <taxon>Sphagnophytina</taxon>
        <taxon>Sphagnopsida</taxon>
        <taxon>Sphagnales</taxon>
        <taxon>Sphagnaceae</taxon>
        <taxon>Sphagnum</taxon>
    </lineage>
</organism>
<keyword evidence="3" id="KW-1185">Reference proteome</keyword>
<protein>
    <submittedName>
        <fullName evidence="2">Uncharacterized protein</fullName>
    </submittedName>
</protein>
<evidence type="ECO:0000313" key="3">
    <source>
        <dbReference type="Proteomes" id="UP001497512"/>
    </source>
</evidence>
<keyword evidence="1" id="KW-1133">Transmembrane helix</keyword>
<reference evidence="2" key="1">
    <citation type="submission" date="2024-02" db="EMBL/GenBank/DDBJ databases">
        <authorList>
            <consortium name="ELIXIR-Norway"/>
            <consortium name="Elixir Norway"/>
        </authorList>
    </citation>
    <scope>NUCLEOTIDE SEQUENCE</scope>
</reference>
<dbReference type="EMBL" id="OZ019902">
    <property type="protein sequence ID" value="CAK9194690.1"/>
    <property type="molecule type" value="Genomic_DNA"/>
</dbReference>
<gene>
    <name evidence="2" type="ORF">CSSPTR1EN2_LOCUS2652</name>
</gene>
<name>A0ABP0TFG6_9BRYO</name>
<dbReference type="Proteomes" id="UP001497512">
    <property type="component" value="Chromosome 10"/>
</dbReference>
<keyword evidence="1" id="KW-0812">Transmembrane</keyword>
<sequence>MFQRIPLFFHDLAFMGIVFRFYLILGTLMVGIFITSSIVYEWDMNSWLSTTFEDTPPITTNKAVISVDGLHGFTRGACATHGNTSIRGYIVSVDETRYNNSKKVLEDIGLEPHPYYPLTYDSKEVRQSWAKFQKTAKGSSKFVRKSFNLNETIWKHKLWSNRMAFLDLLQNFVDDKSVNVNSWRFFFEDDIAIHPNTTVAEVHQAIQKGMKLAANGAMYLGICFPEGCTDRLILSKSIVAHRCFGLCAHAFGLTKWKAHSILAFVKKETSSSNYVFDVLLNTYGRGEKIWTLGTNLLNPCPITFKKHAGMIFQNQEQYPSFMKGDWLIKRKNRGFSRTPKSD</sequence>
<evidence type="ECO:0000313" key="2">
    <source>
        <dbReference type="EMBL" id="CAK9194690.1"/>
    </source>
</evidence>
<evidence type="ECO:0000256" key="1">
    <source>
        <dbReference type="SAM" id="Phobius"/>
    </source>
</evidence>